<accession>A0A2M8IXT7</accession>
<evidence type="ECO:0000313" key="2">
    <source>
        <dbReference type="Proteomes" id="UP000231553"/>
    </source>
</evidence>
<dbReference type="AlphaFoldDB" id="A0A2M8IXT7"/>
<sequence length="64" mass="6926">MTDIELDARFFDPADEIEAEMMALPCTCAADFAAKAIVDTVRGGVFSDWETGSLWVEARALTGP</sequence>
<name>A0A2M8IXT7_9RHOB</name>
<proteinExistence type="predicted"/>
<keyword evidence="2" id="KW-1185">Reference proteome</keyword>
<comment type="caution">
    <text evidence="1">The sequence shown here is derived from an EMBL/GenBank/DDBJ whole genome shotgun (WGS) entry which is preliminary data.</text>
</comment>
<gene>
    <name evidence="1" type="ORF">CVM52_17655</name>
</gene>
<dbReference type="Proteomes" id="UP000231553">
    <property type="component" value="Unassembled WGS sequence"/>
</dbReference>
<reference evidence="1 2" key="1">
    <citation type="journal article" date="2018" name="Int. J. Syst. Evol. Microbiol.">
        <title>Pseudooceanicola lipolyticus sp. nov., a marine alphaproteobacterium, reclassification of Oceanicola flagellatus as Pseudooceanicola flagellatus comb. nov. and emended description of the genus Pseudooceanicola.</title>
        <authorList>
            <person name="Huang M.-M."/>
            <person name="Guo L.-L."/>
            <person name="Wu Y.-H."/>
            <person name="Lai Q.-L."/>
            <person name="Shao Z.-Z."/>
            <person name="Wang C.-S."/>
            <person name="Wu M."/>
            <person name="Xu X.-W."/>
        </authorList>
    </citation>
    <scope>NUCLEOTIDE SEQUENCE [LARGE SCALE GENOMIC DNA]</scope>
    <source>
        <strain evidence="1 2">157</strain>
    </source>
</reference>
<evidence type="ECO:0000313" key="1">
    <source>
        <dbReference type="EMBL" id="PJE35351.1"/>
    </source>
</evidence>
<organism evidence="1 2">
    <name type="scientific">Pseudooceanicola lipolyticus</name>
    <dbReference type="NCBI Taxonomy" id="2029104"/>
    <lineage>
        <taxon>Bacteria</taxon>
        <taxon>Pseudomonadati</taxon>
        <taxon>Pseudomonadota</taxon>
        <taxon>Alphaproteobacteria</taxon>
        <taxon>Rhodobacterales</taxon>
        <taxon>Paracoccaceae</taxon>
        <taxon>Pseudooceanicola</taxon>
    </lineage>
</organism>
<protein>
    <submittedName>
        <fullName evidence="1">Uncharacterized protein</fullName>
    </submittedName>
</protein>
<dbReference type="EMBL" id="PGTB01000097">
    <property type="protein sequence ID" value="PJE35351.1"/>
    <property type="molecule type" value="Genomic_DNA"/>
</dbReference>